<evidence type="ECO:0000256" key="1">
    <source>
        <dbReference type="SAM" id="MobiDB-lite"/>
    </source>
</evidence>
<dbReference type="EMBL" id="HACG01016736">
    <property type="protein sequence ID" value="CEK63601.1"/>
    <property type="molecule type" value="Transcribed_RNA"/>
</dbReference>
<evidence type="ECO:0000313" key="3">
    <source>
        <dbReference type="EMBL" id="CEK63602.1"/>
    </source>
</evidence>
<organism evidence="2">
    <name type="scientific">Arion vulgaris</name>
    <dbReference type="NCBI Taxonomy" id="1028688"/>
    <lineage>
        <taxon>Eukaryota</taxon>
        <taxon>Metazoa</taxon>
        <taxon>Spiralia</taxon>
        <taxon>Lophotrochozoa</taxon>
        <taxon>Mollusca</taxon>
        <taxon>Gastropoda</taxon>
        <taxon>Heterobranchia</taxon>
        <taxon>Euthyneura</taxon>
        <taxon>Panpulmonata</taxon>
        <taxon>Eupulmonata</taxon>
        <taxon>Stylommatophora</taxon>
        <taxon>Helicina</taxon>
        <taxon>Arionoidea</taxon>
        <taxon>Arionidae</taxon>
        <taxon>Arion</taxon>
    </lineage>
</organism>
<name>A0A0B6Z6R0_9EUPU</name>
<dbReference type="EMBL" id="HACG01016737">
    <property type="protein sequence ID" value="CEK63602.1"/>
    <property type="molecule type" value="Transcribed_RNA"/>
</dbReference>
<accession>A0A0B6Z6R0</accession>
<sequence length="90" mass="10709">MLRLTMTGRQTCDQRGKRAWPGMTLKEMSKIVGKGEQVNFAKVGGKYWLWLVRHLGINFKPMQRPDTSTESDRSHRGHTRSWWRWSQRIH</sequence>
<reference evidence="2" key="1">
    <citation type="submission" date="2014-12" db="EMBL/GenBank/DDBJ databases">
        <title>Insight into the proteome of Arion vulgaris.</title>
        <authorList>
            <person name="Aradska J."/>
            <person name="Bulat T."/>
            <person name="Smidak R."/>
            <person name="Sarate P."/>
            <person name="Gangsoo J."/>
            <person name="Sialana F."/>
            <person name="Bilban M."/>
            <person name="Lubec G."/>
        </authorList>
    </citation>
    <scope>NUCLEOTIDE SEQUENCE</scope>
    <source>
        <tissue evidence="2">Skin</tissue>
    </source>
</reference>
<feature type="region of interest" description="Disordered" evidence="1">
    <location>
        <begin position="62"/>
        <end position="90"/>
    </location>
</feature>
<dbReference type="AlphaFoldDB" id="A0A0B6Z6R0"/>
<proteinExistence type="predicted"/>
<feature type="compositionally biased region" description="Basic residues" evidence="1">
    <location>
        <begin position="75"/>
        <end position="90"/>
    </location>
</feature>
<gene>
    <name evidence="2" type="primary">ORF48825</name>
    <name evidence="3" type="synonym">ORF48827</name>
</gene>
<evidence type="ECO:0000313" key="2">
    <source>
        <dbReference type="EMBL" id="CEK63601.1"/>
    </source>
</evidence>
<protein>
    <submittedName>
        <fullName evidence="2">Uncharacterized protein</fullName>
    </submittedName>
</protein>